<dbReference type="InterPro" id="IPR000175">
    <property type="entry name" value="Na/ntran_symport"/>
</dbReference>
<dbReference type="Pfam" id="PF00209">
    <property type="entry name" value="SNF"/>
    <property type="match status" value="2"/>
</dbReference>
<feature type="transmembrane region" description="Helical" evidence="7">
    <location>
        <begin position="298"/>
        <end position="322"/>
    </location>
</feature>
<keyword evidence="4 7" id="KW-1133">Transmembrane helix</keyword>
<evidence type="ECO:0000313" key="10">
    <source>
        <dbReference type="Proteomes" id="UP000262582"/>
    </source>
</evidence>
<feature type="transmembrane region" description="Helical" evidence="7">
    <location>
        <begin position="342"/>
        <end position="360"/>
    </location>
</feature>
<keyword evidence="2 6" id="KW-0813">Transport</keyword>
<dbReference type="PROSITE" id="PS50267">
    <property type="entry name" value="NA_NEUROTRAN_SYMP_3"/>
    <property type="match status" value="1"/>
</dbReference>
<evidence type="ECO:0000256" key="6">
    <source>
        <dbReference type="RuleBase" id="RU003732"/>
    </source>
</evidence>
<proteinExistence type="inferred from homology"/>
<feature type="transmembrane region" description="Helical" evidence="7">
    <location>
        <begin position="139"/>
        <end position="158"/>
    </location>
</feature>
<evidence type="ECO:0000256" key="2">
    <source>
        <dbReference type="ARBA" id="ARBA00022448"/>
    </source>
</evidence>
<keyword evidence="6" id="KW-0769">Symport</keyword>
<dbReference type="CDD" id="cd10336">
    <property type="entry name" value="SLC6sbd_Tyt1-Like"/>
    <property type="match status" value="1"/>
</dbReference>
<evidence type="ECO:0000313" key="9">
    <source>
        <dbReference type="EMBL" id="RXI31833.1"/>
    </source>
</evidence>
<feature type="transmembrane region" description="Helical" evidence="7">
    <location>
        <begin position="37"/>
        <end position="63"/>
    </location>
</feature>
<dbReference type="NCBIfam" id="NF037979">
    <property type="entry name" value="Na_transp"/>
    <property type="match status" value="1"/>
</dbReference>
<dbReference type="GO" id="GO:0016020">
    <property type="term" value="C:membrane"/>
    <property type="evidence" value="ECO:0007669"/>
    <property type="project" value="UniProtKB-SubCell"/>
</dbReference>
<keyword evidence="5 7" id="KW-0472">Membrane</keyword>
<dbReference type="Proteomes" id="UP000290588">
    <property type="component" value="Unassembled WGS sequence"/>
</dbReference>
<reference evidence="8 10" key="2">
    <citation type="submission" date="2018-08" db="EMBL/GenBank/DDBJ databases">
        <title>Complete genome of the Arcobacter ellisii type strain LMG 26155.</title>
        <authorList>
            <person name="Miller W.G."/>
            <person name="Yee E."/>
            <person name="Bono J.L."/>
        </authorList>
    </citation>
    <scope>NUCLEOTIDE SEQUENCE [LARGE SCALE GENOMIC DNA]</scope>
    <source>
        <strain evidence="8 10">LMG 26155</strain>
    </source>
</reference>
<dbReference type="PRINTS" id="PR00176">
    <property type="entry name" value="NANEUSMPORT"/>
</dbReference>
<accession>A0A347UBU9</accession>
<name>A0A347UBU9_9BACT</name>
<dbReference type="RefSeq" id="WP_118918463.1">
    <property type="nucleotide sequence ID" value="NZ_CP032097.1"/>
</dbReference>
<dbReference type="GO" id="GO:0015293">
    <property type="term" value="F:symporter activity"/>
    <property type="evidence" value="ECO:0007669"/>
    <property type="project" value="UniProtKB-KW"/>
</dbReference>
<feature type="transmembrane region" description="Helical" evidence="7">
    <location>
        <begin position="422"/>
        <end position="440"/>
    </location>
</feature>
<dbReference type="Proteomes" id="UP000262582">
    <property type="component" value="Chromosome"/>
</dbReference>
<evidence type="ECO:0000256" key="5">
    <source>
        <dbReference type="ARBA" id="ARBA00023136"/>
    </source>
</evidence>
<dbReference type="PANTHER" id="PTHR42948">
    <property type="entry name" value="TRANSPORTER"/>
    <property type="match status" value="1"/>
</dbReference>
<dbReference type="PANTHER" id="PTHR42948:SF1">
    <property type="entry name" value="TRANSPORTER"/>
    <property type="match status" value="1"/>
</dbReference>
<feature type="transmembrane region" description="Helical" evidence="7">
    <location>
        <begin position="247"/>
        <end position="274"/>
    </location>
</feature>
<evidence type="ECO:0000256" key="1">
    <source>
        <dbReference type="ARBA" id="ARBA00004141"/>
    </source>
</evidence>
<protein>
    <recommendedName>
        <fullName evidence="6">Transporter</fullName>
    </recommendedName>
</protein>
<dbReference type="KEGG" id="aell:AELL_2723"/>
<organism evidence="9 11">
    <name type="scientific">Arcobacter ellisii</name>
    <dbReference type="NCBI Taxonomy" id="913109"/>
    <lineage>
        <taxon>Bacteria</taxon>
        <taxon>Pseudomonadati</taxon>
        <taxon>Campylobacterota</taxon>
        <taxon>Epsilonproteobacteria</taxon>
        <taxon>Campylobacterales</taxon>
        <taxon>Arcobacteraceae</taxon>
        <taxon>Arcobacter</taxon>
    </lineage>
</organism>
<dbReference type="AlphaFoldDB" id="A0A347UBU9"/>
<evidence type="ECO:0000256" key="7">
    <source>
        <dbReference type="SAM" id="Phobius"/>
    </source>
</evidence>
<reference evidence="9 11" key="1">
    <citation type="submission" date="2017-09" db="EMBL/GenBank/DDBJ databases">
        <title>Genomics of the genus Arcobacter.</title>
        <authorList>
            <person name="Perez-Cataluna A."/>
            <person name="Figueras M.J."/>
            <person name="Salas-Masso N."/>
        </authorList>
    </citation>
    <scope>NUCLEOTIDE SEQUENCE [LARGE SCALE GENOMIC DNA]</scope>
    <source>
        <strain evidence="9 11">CECT 7837</strain>
    </source>
</reference>
<dbReference type="SUPFAM" id="SSF161070">
    <property type="entry name" value="SNF-like"/>
    <property type="match status" value="1"/>
</dbReference>
<dbReference type="PROSITE" id="PS00610">
    <property type="entry name" value="NA_NEUROTRAN_SYMP_1"/>
    <property type="match status" value="1"/>
</dbReference>
<keyword evidence="10" id="KW-1185">Reference proteome</keyword>
<evidence type="ECO:0000256" key="4">
    <source>
        <dbReference type="ARBA" id="ARBA00022989"/>
    </source>
</evidence>
<sequence length="448" mass="49619">MHKNRFSRIGFILAAAGSAVGLGNIWKFPYITGENGGGIFVLVYLATVFFIGMSIFIAEVLLGSLTNKNAVTTIETLSPPQKKYWKYTGFTFLTGIFILTFYPVVIGWIFNYMVVSVSSLPSNFKESENLFMSFLKNDILSQIFYYTLACVLIAYTISKGVKKGIEKMNNILMPSLIFILTFLLIYSIQLDGFYKAVEFMFYPNFEKFHSSSIIVAVGHAFFTLSIGMATILTYAASLDKNVDIVRASITVVIMDTLIAIVAGLIIFSIVFTAAQEPGKGAGLVFITLPAIFNEMGTIGIYLALLFFIALAFAAITSAISILEPTVMYLVERKNMSRKNATYSVALLAYVLGLLALLSNTESFSTALTFGSKNLFDWFDFISSAILMPIGGILIALFVGYVLDKEVSRKALIPFMGETYYKIWLFTMKIVAPIAIFVLMLNEIGIIKF</sequence>
<comment type="similarity">
    <text evidence="6">Belongs to the sodium:neurotransmitter symporter (SNF) (TC 2.A.22) family.</text>
</comment>
<dbReference type="InterPro" id="IPR037272">
    <property type="entry name" value="SNS_sf"/>
</dbReference>
<keyword evidence="3 6" id="KW-0812">Transmembrane</keyword>
<evidence type="ECO:0000313" key="11">
    <source>
        <dbReference type="Proteomes" id="UP000290588"/>
    </source>
</evidence>
<dbReference type="OrthoDB" id="9762833at2"/>
<dbReference type="InterPro" id="IPR047218">
    <property type="entry name" value="YocR/YhdH-like"/>
</dbReference>
<feature type="transmembrane region" description="Helical" evidence="7">
    <location>
        <begin position="208"/>
        <end position="235"/>
    </location>
</feature>
<feature type="transmembrane region" description="Helical" evidence="7">
    <location>
        <begin position="84"/>
        <end position="110"/>
    </location>
</feature>
<feature type="transmembrane region" description="Helical" evidence="7">
    <location>
        <begin position="380"/>
        <end position="402"/>
    </location>
</feature>
<gene>
    <name evidence="8" type="ORF">AELL_2723</name>
    <name evidence="9" type="ORF">CP962_03360</name>
</gene>
<evidence type="ECO:0000313" key="8">
    <source>
        <dbReference type="EMBL" id="AXX96327.1"/>
    </source>
</evidence>
<evidence type="ECO:0000256" key="3">
    <source>
        <dbReference type="ARBA" id="ARBA00022692"/>
    </source>
</evidence>
<dbReference type="EMBL" id="CP032097">
    <property type="protein sequence ID" value="AXX96327.1"/>
    <property type="molecule type" value="Genomic_DNA"/>
</dbReference>
<dbReference type="EMBL" id="NXIG01000003">
    <property type="protein sequence ID" value="RXI31833.1"/>
    <property type="molecule type" value="Genomic_DNA"/>
</dbReference>
<comment type="subcellular location">
    <subcellularLocation>
        <location evidence="1">Membrane</location>
        <topology evidence="1">Multi-pass membrane protein</topology>
    </subcellularLocation>
</comment>
<feature type="transmembrane region" description="Helical" evidence="7">
    <location>
        <begin position="170"/>
        <end position="188"/>
    </location>
</feature>